<evidence type="ECO:0000256" key="1">
    <source>
        <dbReference type="ARBA" id="ARBA00001974"/>
    </source>
</evidence>
<organism evidence="5 6">
    <name type="scientific">Penicillium angulare</name>
    <dbReference type="NCBI Taxonomy" id="116970"/>
    <lineage>
        <taxon>Eukaryota</taxon>
        <taxon>Fungi</taxon>
        <taxon>Dikarya</taxon>
        <taxon>Ascomycota</taxon>
        <taxon>Pezizomycotina</taxon>
        <taxon>Eurotiomycetes</taxon>
        <taxon>Eurotiomycetidae</taxon>
        <taxon>Eurotiales</taxon>
        <taxon>Aspergillaceae</taxon>
        <taxon>Penicillium</taxon>
    </lineage>
</organism>
<proteinExistence type="inferred from homology"/>
<evidence type="ECO:0000256" key="3">
    <source>
        <dbReference type="ARBA" id="ARBA00022630"/>
    </source>
</evidence>
<dbReference type="PANTHER" id="PTHR42877">
    <property type="entry name" value="L-ORNITHINE N(5)-MONOOXYGENASE-RELATED"/>
    <property type="match status" value="1"/>
</dbReference>
<evidence type="ECO:0008006" key="7">
    <source>
        <dbReference type="Google" id="ProtNLM"/>
    </source>
</evidence>
<comment type="cofactor">
    <cofactor evidence="1">
        <name>FAD</name>
        <dbReference type="ChEBI" id="CHEBI:57692"/>
    </cofactor>
</comment>
<evidence type="ECO:0000256" key="4">
    <source>
        <dbReference type="ARBA" id="ARBA00022827"/>
    </source>
</evidence>
<dbReference type="Proteomes" id="UP001149165">
    <property type="component" value="Unassembled WGS sequence"/>
</dbReference>
<dbReference type="Gene3D" id="3.50.50.60">
    <property type="entry name" value="FAD/NAD(P)-binding domain"/>
    <property type="match status" value="2"/>
</dbReference>
<evidence type="ECO:0000313" key="6">
    <source>
        <dbReference type="Proteomes" id="UP001149165"/>
    </source>
</evidence>
<keyword evidence="6" id="KW-1185">Reference proteome</keyword>
<dbReference type="Pfam" id="PF13450">
    <property type="entry name" value="NAD_binding_8"/>
    <property type="match status" value="1"/>
</dbReference>
<comment type="caution">
    <text evidence="5">The sequence shown here is derived from an EMBL/GenBank/DDBJ whole genome shotgun (WGS) entry which is preliminary data.</text>
</comment>
<evidence type="ECO:0000313" key="5">
    <source>
        <dbReference type="EMBL" id="KAJ5100608.1"/>
    </source>
</evidence>
<reference evidence="5" key="2">
    <citation type="journal article" date="2023" name="IMA Fungus">
        <title>Comparative genomic study of the Penicillium genus elucidates a diverse pangenome and 15 lateral gene transfer events.</title>
        <authorList>
            <person name="Petersen C."/>
            <person name="Sorensen T."/>
            <person name="Nielsen M.R."/>
            <person name="Sondergaard T.E."/>
            <person name="Sorensen J.L."/>
            <person name="Fitzpatrick D.A."/>
            <person name="Frisvad J.C."/>
            <person name="Nielsen K.L."/>
        </authorList>
    </citation>
    <scope>NUCLEOTIDE SEQUENCE</scope>
    <source>
        <strain evidence="5">IBT 30069</strain>
    </source>
</reference>
<dbReference type="SUPFAM" id="SSF51905">
    <property type="entry name" value="FAD/NAD(P)-binding domain"/>
    <property type="match status" value="3"/>
</dbReference>
<dbReference type="EMBL" id="JAPQKH010000004">
    <property type="protein sequence ID" value="KAJ5100608.1"/>
    <property type="molecule type" value="Genomic_DNA"/>
</dbReference>
<protein>
    <recommendedName>
        <fullName evidence="7">Flavin-binding monooxygenase</fullName>
    </recommendedName>
</protein>
<dbReference type="InterPro" id="IPR036188">
    <property type="entry name" value="FAD/NAD-bd_sf"/>
</dbReference>
<sequence>MARSSRAWNGPKPVPTFESPEISERLENRSIDSYRPIKVVIVGAGISGILACIRFLQKIPNLDLCIYEKNADVGGTWFENKYPGCACDIPSHTYQASFEPNKEWSSFYAPATEIHQYWKGLAEKYDCLKHIKLSQEILKAEWDENSSKWLLNVRRIFLTETRKQTNILKVHDINGGSTYQDQCEILIQATGSLNSWKWPNINGLHSFKGKLMHSARWDDDYDYAGQRIAVIGNGSSGIQIVPSTLPKVAHIDHYMRTATWIAPGQASGQLEKLKIDAGNYTFTAKEIENFKHDADEYQTFRKGLPRLRDWLRYIDACVLTQETDIELEVQSTHPGTVIGTPAQIGLVSHITELMKRRLTEKPELLSELIPNYPPMCRRLTPGPGYLEALTDPKVELIKTDILQVDETGIITADGQHRPVEMIVCATGFDTSYTPRFPIHGRHGLPLSDRWKDGPETYLSVATDGFPNYFICFGPNSGLGAGNLTLVFEKTAEYLAQCILKIQRDNIRAMSARQDSVQRFSSYCQEYFKGTVYSRKCRSWYKGGKEEGQITALWPGSSLHAMKVLSNPRWEDFDYEYLHDNPLGWLGDGWTENEKNDRVNVDYLDDAQVDFPTSLVVQNA</sequence>
<accession>A0A9W9FI91</accession>
<dbReference type="AlphaFoldDB" id="A0A9W9FI91"/>
<keyword evidence="4" id="KW-0274">FAD</keyword>
<keyword evidence="3" id="KW-0285">Flavoprotein</keyword>
<name>A0A9W9FI91_9EURO</name>
<dbReference type="PANTHER" id="PTHR42877:SF7">
    <property type="entry name" value="FLAVIN-BINDING MONOOXYGENASE-RELATED"/>
    <property type="match status" value="1"/>
</dbReference>
<comment type="similarity">
    <text evidence="2">Belongs to the FAD-binding monooxygenase family.</text>
</comment>
<reference evidence="5" key="1">
    <citation type="submission" date="2022-11" db="EMBL/GenBank/DDBJ databases">
        <authorList>
            <person name="Petersen C."/>
        </authorList>
    </citation>
    <scope>NUCLEOTIDE SEQUENCE</scope>
    <source>
        <strain evidence="5">IBT 30069</strain>
    </source>
</reference>
<evidence type="ECO:0000256" key="2">
    <source>
        <dbReference type="ARBA" id="ARBA00010139"/>
    </source>
</evidence>
<gene>
    <name evidence="5" type="ORF">N7456_006660</name>
</gene>
<dbReference type="OrthoDB" id="74360at2759"/>
<dbReference type="InterPro" id="IPR051209">
    <property type="entry name" value="FAD-bind_Monooxygenase_sf"/>
</dbReference>